<evidence type="ECO:0000256" key="10">
    <source>
        <dbReference type="ARBA" id="ARBA00039055"/>
    </source>
</evidence>
<evidence type="ECO:0000256" key="13">
    <source>
        <dbReference type="ARBA" id="ARBA00042087"/>
    </source>
</evidence>
<keyword evidence="3" id="KW-1017">Isopeptide bond</keyword>
<evidence type="ECO:0000256" key="2">
    <source>
        <dbReference type="ARBA" id="ARBA00006019"/>
    </source>
</evidence>
<feature type="domain" description="Cullin family profile" evidence="19">
    <location>
        <begin position="689"/>
        <end position="777"/>
    </location>
</feature>
<evidence type="ECO:0000256" key="7">
    <source>
        <dbReference type="ARBA" id="ARBA00023241"/>
    </source>
</evidence>
<gene>
    <name evidence="20" type="ORF">CTI12_AA511610</name>
</gene>
<evidence type="ECO:0000256" key="3">
    <source>
        <dbReference type="ARBA" id="ARBA00022499"/>
    </source>
</evidence>
<keyword evidence="21" id="KW-1185">Reference proteome</keyword>
<dbReference type="GO" id="GO:0006511">
    <property type="term" value="P:ubiquitin-dependent protein catabolic process"/>
    <property type="evidence" value="ECO:0007669"/>
    <property type="project" value="InterPro"/>
</dbReference>
<evidence type="ECO:0000256" key="9">
    <source>
        <dbReference type="ARBA" id="ARBA00037100"/>
    </source>
</evidence>
<dbReference type="InterPro" id="IPR045093">
    <property type="entry name" value="Cullin"/>
</dbReference>
<comment type="caution">
    <text evidence="20">The sequence shown here is derived from an EMBL/GenBank/DDBJ whole genome shotgun (WGS) entry which is preliminary data.</text>
</comment>
<evidence type="ECO:0000313" key="20">
    <source>
        <dbReference type="EMBL" id="PWA46398.1"/>
    </source>
</evidence>
<dbReference type="Pfam" id="PF01370">
    <property type="entry name" value="Epimerase"/>
    <property type="match status" value="1"/>
</dbReference>
<evidence type="ECO:0000256" key="14">
    <source>
        <dbReference type="ARBA" id="ARBA00042831"/>
    </source>
</evidence>
<dbReference type="Gene3D" id="3.40.50.720">
    <property type="entry name" value="NAD(P)-binding Rossmann-like Domain"/>
    <property type="match status" value="1"/>
</dbReference>
<dbReference type="PANTHER" id="PTHR11932">
    <property type="entry name" value="CULLIN"/>
    <property type="match status" value="1"/>
</dbReference>
<reference evidence="20 21" key="1">
    <citation type="journal article" date="2018" name="Mol. Plant">
        <title>The genome of Artemisia annua provides insight into the evolution of Asteraceae family and artemisinin biosynthesis.</title>
        <authorList>
            <person name="Shen Q."/>
            <person name="Zhang L."/>
            <person name="Liao Z."/>
            <person name="Wang S."/>
            <person name="Yan T."/>
            <person name="Shi P."/>
            <person name="Liu M."/>
            <person name="Fu X."/>
            <person name="Pan Q."/>
            <person name="Wang Y."/>
            <person name="Lv Z."/>
            <person name="Lu X."/>
            <person name="Zhang F."/>
            <person name="Jiang W."/>
            <person name="Ma Y."/>
            <person name="Chen M."/>
            <person name="Hao X."/>
            <person name="Li L."/>
            <person name="Tang Y."/>
            <person name="Lv G."/>
            <person name="Zhou Y."/>
            <person name="Sun X."/>
            <person name="Brodelius P.E."/>
            <person name="Rose J.K.C."/>
            <person name="Tang K."/>
        </authorList>
    </citation>
    <scope>NUCLEOTIDE SEQUENCE [LARGE SCALE GENOMIC DNA]</scope>
    <source>
        <strain evidence="21">cv. Huhao1</strain>
        <tissue evidence="20">Leaf</tissue>
    </source>
</reference>
<evidence type="ECO:0000256" key="12">
    <source>
        <dbReference type="ARBA" id="ARBA00039963"/>
    </source>
</evidence>
<dbReference type="EMBL" id="PKPP01010300">
    <property type="protein sequence ID" value="PWA46398.1"/>
    <property type="molecule type" value="Genomic_DNA"/>
</dbReference>
<dbReference type="Proteomes" id="UP000245207">
    <property type="component" value="Unassembled WGS sequence"/>
</dbReference>
<comment type="catalytic activity">
    <reaction evidence="15">
        <text>(2S)-flavan-4-ol + NADP(+) = (2S)-flavanone + NADPH + H(+)</text>
        <dbReference type="Rhea" id="RHEA:11228"/>
        <dbReference type="ChEBI" id="CHEBI:15378"/>
        <dbReference type="ChEBI" id="CHEBI:15605"/>
        <dbReference type="ChEBI" id="CHEBI:15606"/>
        <dbReference type="ChEBI" id="CHEBI:57783"/>
        <dbReference type="ChEBI" id="CHEBI:58349"/>
        <dbReference type="EC" id="1.1.1.234"/>
    </reaction>
</comment>
<dbReference type="FunFam" id="1.20.1310.10:FF:000001">
    <property type="entry name" value="Cullin 3"/>
    <property type="match status" value="1"/>
</dbReference>
<dbReference type="SUPFAM" id="SSF75632">
    <property type="entry name" value="Cullin homology domain"/>
    <property type="match status" value="1"/>
</dbReference>
<keyword evidence="5" id="KW-0521">NADP</keyword>
<keyword evidence="4" id="KW-0832">Ubl conjugation</keyword>
<keyword evidence="6" id="KW-0560">Oxidoreductase</keyword>
<evidence type="ECO:0000256" key="5">
    <source>
        <dbReference type="ARBA" id="ARBA00022857"/>
    </source>
</evidence>
<dbReference type="InterPro" id="IPR001373">
    <property type="entry name" value="Cullin_N"/>
</dbReference>
<dbReference type="GO" id="GO:0009813">
    <property type="term" value="P:flavonoid biosynthetic process"/>
    <property type="evidence" value="ECO:0007669"/>
    <property type="project" value="UniProtKB-KW"/>
</dbReference>
<comment type="function">
    <text evidence="9">Bifunctional enzyme involved in flavonoid metabolism.</text>
</comment>
<dbReference type="EC" id="1.1.1.234" evidence="10"/>
<dbReference type="InterPro" id="IPR036291">
    <property type="entry name" value="NAD(P)-bd_dom_sf"/>
</dbReference>
<dbReference type="InterPro" id="IPR016159">
    <property type="entry name" value="Cullin_repeat-like_dom_sf"/>
</dbReference>
<evidence type="ECO:0000256" key="1">
    <source>
        <dbReference type="ARBA" id="ARBA00004935"/>
    </source>
</evidence>
<dbReference type="STRING" id="35608.A0A2U1LBM5"/>
<accession>A0A2U1LBM5</accession>
<evidence type="ECO:0000256" key="4">
    <source>
        <dbReference type="ARBA" id="ARBA00022843"/>
    </source>
</evidence>
<evidence type="ECO:0000256" key="11">
    <source>
        <dbReference type="ARBA" id="ARBA00039057"/>
    </source>
</evidence>
<dbReference type="GO" id="GO:0031625">
    <property type="term" value="F:ubiquitin protein ligase binding"/>
    <property type="evidence" value="ECO:0007669"/>
    <property type="project" value="InterPro"/>
</dbReference>
<protein>
    <recommendedName>
        <fullName evidence="12">Dihydroflavonol 4-reductase</fullName>
        <ecNumber evidence="11">1.1.1.219</ecNumber>
        <ecNumber evidence="10">1.1.1.234</ecNumber>
    </recommendedName>
    <alternativeName>
        <fullName evidence="14">Dihydrokaempferol 4-reductase</fullName>
    </alternativeName>
    <alternativeName>
        <fullName evidence="13">Flavanone 4-reductase</fullName>
    </alternativeName>
</protein>
<dbReference type="SUPFAM" id="SSF51735">
    <property type="entry name" value="NAD(P)-binding Rossmann-fold domains"/>
    <property type="match status" value="1"/>
</dbReference>
<dbReference type="GO" id="GO:0047890">
    <property type="term" value="F:flavanone 4-reductase activity"/>
    <property type="evidence" value="ECO:0007669"/>
    <property type="project" value="UniProtKB-EC"/>
</dbReference>
<comment type="similarity">
    <text evidence="2 17 18">Belongs to the cullin family.</text>
</comment>
<dbReference type="Pfam" id="PF00888">
    <property type="entry name" value="Cullin"/>
    <property type="match status" value="1"/>
</dbReference>
<keyword evidence="7" id="KW-0284">Flavonoid biosynthesis</keyword>
<dbReference type="SMART" id="SM00182">
    <property type="entry name" value="CULLIN"/>
    <property type="match status" value="1"/>
</dbReference>
<evidence type="ECO:0000256" key="17">
    <source>
        <dbReference type="PROSITE-ProRule" id="PRU00330"/>
    </source>
</evidence>
<name>A0A2U1LBM5_ARTAN</name>
<dbReference type="AlphaFoldDB" id="A0A2U1LBM5"/>
<comment type="pathway">
    <text evidence="1">Pigment biosynthesis; anthocyanin biosynthesis.</text>
</comment>
<evidence type="ECO:0000256" key="6">
    <source>
        <dbReference type="ARBA" id="ARBA00023002"/>
    </source>
</evidence>
<evidence type="ECO:0000313" key="21">
    <source>
        <dbReference type="Proteomes" id="UP000245207"/>
    </source>
</evidence>
<dbReference type="GO" id="GO:0045552">
    <property type="term" value="F:dihydroflavanol 4-reductase activity"/>
    <property type="evidence" value="ECO:0007669"/>
    <property type="project" value="UniProtKB-EC"/>
</dbReference>
<dbReference type="FunFam" id="1.20.1310.10:FF:000002">
    <property type="entry name" value="cullin-3 isoform X1"/>
    <property type="match status" value="1"/>
</dbReference>
<dbReference type="InterPro" id="IPR001509">
    <property type="entry name" value="Epimerase_deHydtase"/>
</dbReference>
<dbReference type="EC" id="1.1.1.219" evidence="11"/>
<comment type="catalytic activity">
    <reaction evidence="16">
        <text>a (2R,3S,4S)-leucoanthocyanidin + NADP(+) = a (2R,3R)-dihydroflavonol + NADPH + H(+)</text>
        <dbReference type="Rhea" id="RHEA:54444"/>
        <dbReference type="ChEBI" id="CHEBI:15378"/>
        <dbReference type="ChEBI" id="CHEBI:57783"/>
        <dbReference type="ChEBI" id="CHEBI:58349"/>
        <dbReference type="ChEBI" id="CHEBI:138176"/>
        <dbReference type="ChEBI" id="CHEBI:138188"/>
        <dbReference type="EC" id="1.1.1.219"/>
    </reaction>
</comment>
<dbReference type="OrthoDB" id="27073at2759"/>
<sequence>MEKGTVCVTGGTGFLASWMIKRLLEDGYFVNATVRSNSGSRKDLSYLTNLPRASERLKIFDADLSKPETFEASIKGCIGVFHVAHPMDFASKESEQVITEKSIKASLGILQACINSKTVKKVVYTSSVSAILFTGKKHTEVIGEETWSNIEYIRTYQKQGAWYHISKTLTEKATLEFAEKEGLDVVTVLPPFIHGPFLLFDVKPLEPDYAEKKCKLLEHAIHQIYDGKAHDVCVYRLNMNVIAMVNHEFADEVYAVLVKAMTFKLQEIATSVKAYRGTLFLMELHGKWMEHLEALDIVMTIFAYLDRACIPGSDKTPVRELGLNLWRDNIIHFSNIRMKLKDTLLETVHKERRGEHYNVSGPVERIELRNVIAMVNHEFADEVYAVLVKAMTFKLQEIATSVKAYRGTLFLMELHGKWMEHLEALDIVMTIFAYLDRACIPGSDKTPVRELGLNLWRDNIIHFSNIRMKLKDTLLETVHKERRGEVIDTGLMGNIVKMLMDLGPSVYQQEFEKHFLDASTNFYRRESQELIECCDCGDYLKKTEKRLNEEIERVSEYLDVQSEIKITNVVKTEMIETHMTRLVHMKNSGLVNMILDDKYEDLGRMYKIFSRVPNGLTLIRGVMTSHIWDTGKQLVTDPERLKDPVGFVQCLLGEKDKHEKIIKLSFKSDTAFQMALNSLFEQFINFNPESPEYISLFLDEKLRKGLKGVTEEAVDILLDKVLILFRYLHKKDVFEVFYKEHLEKRLLSGKSVSDHAERSLLRKLKAVSKHQFTSNLEACDFKAGQMLDAFVLVFLVKVSKYCK</sequence>
<dbReference type="Gene3D" id="1.20.1310.10">
    <property type="entry name" value="Cullin Repeats"/>
    <property type="match status" value="4"/>
</dbReference>
<dbReference type="SUPFAM" id="SSF74788">
    <property type="entry name" value="Cullin repeat-like"/>
    <property type="match status" value="2"/>
</dbReference>
<evidence type="ECO:0000256" key="18">
    <source>
        <dbReference type="RuleBase" id="RU003829"/>
    </source>
</evidence>
<comment type="similarity">
    <text evidence="8">Belongs to the NAD(P)-dependent epimerase/dehydratase family. Dihydroflavonol-4-reductase subfamily.</text>
</comment>
<organism evidence="20 21">
    <name type="scientific">Artemisia annua</name>
    <name type="common">Sweet wormwood</name>
    <dbReference type="NCBI Taxonomy" id="35608"/>
    <lineage>
        <taxon>Eukaryota</taxon>
        <taxon>Viridiplantae</taxon>
        <taxon>Streptophyta</taxon>
        <taxon>Embryophyta</taxon>
        <taxon>Tracheophyta</taxon>
        <taxon>Spermatophyta</taxon>
        <taxon>Magnoliopsida</taxon>
        <taxon>eudicotyledons</taxon>
        <taxon>Gunneridae</taxon>
        <taxon>Pentapetalae</taxon>
        <taxon>asterids</taxon>
        <taxon>campanulids</taxon>
        <taxon>Asterales</taxon>
        <taxon>Asteraceae</taxon>
        <taxon>Asteroideae</taxon>
        <taxon>Anthemideae</taxon>
        <taxon>Artemisiinae</taxon>
        <taxon>Artemisia</taxon>
    </lineage>
</organism>
<dbReference type="FunFam" id="3.40.50.720:FF:000085">
    <property type="entry name" value="Dihydroflavonol reductase"/>
    <property type="match status" value="1"/>
</dbReference>
<evidence type="ECO:0000256" key="16">
    <source>
        <dbReference type="ARBA" id="ARBA00049132"/>
    </source>
</evidence>
<dbReference type="PROSITE" id="PS50069">
    <property type="entry name" value="CULLIN_2"/>
    <property type="match status" value="1"/>
</dbReference>
<evidence type="ECO:0000256" key="15">
    <source>
        <dbReference type="ARBA" id="ARBA00048870"/>
    </source>
</evidence>
<evidence type="ECO:0000256" key="8">
    <source>
        <dbReference type="ARBA" id="ARBA00023445"/>
    </source>
</evidence>
<dbReference type="InterPro" id="IPR036317">
    <property type="entry name" value="Cullin_homology_sf"/>
</dbReference>
<evidence type="ECO:0000259" key="19">
    <source>
        <dbReference type="PROSITE" id="PS50069"/>
    </source>
</evidence>
<proteinExistence type="inferred from homology"/>
<dbReference type="InterPro" id="IPR016158">
    <property type="entry name" value="Cullin_homology"/>
</dbReference>